<keyword evidence="2" id="KW-1185">Reference proteome</keyword>
<protein>
    <submittedName>
        <fullName evidence="1">DUF1878 family protein</fullName>
    </submittedName>
</protein>
<dbReference type="Gene3D" id="1.10.3750.10">
    <property type="entry name" value="YhaI-like"/>
    <property type="match status" value="1"/>
</dbReference>
<proteinExistence type="predicted"/>
<dbReference type="RefSeq" id="WP_211741742.1">
    <property type="nucleotide sequence ID" value="NZ_JAGXBY010000003.1"/>
</dbReference>
<dbReference type="Pfam" id="PF08963">
    <property type="entry name" value="DUF1878"/>
    <property type="match status" value="1"/>
</dbReference>
<sequence>MSEHNNLATFHLQLLTRIIDVNKFPFTKLVIENEITEEEYKEIFHTLENINSEYIEQKEEGLLHYSSLLARFAGLLNPKLNPTDTIYALRREGYFPDLLDEFIQILKKDGL</sequence>
<dbReference type="EMBL" id="JAGXBY010000003">
    <property type="protein sequence ID" value="MBS3680534.1"/>
    <property type="molecule type" value="Genomic_DNA"/>
</dbReference>
<dbReference type="InterPro" id="IPR015058">
    <property type="entry name" value="DUF1878"/>
</dbReference>
<evidence type="ECO:0000313" key="1">
    <source>
        <dbReference type="EMBL" id="MBS3680534.1"/>
    </source>
</evidence>
<gene>
    <name evidence="1" type="ORF">KGF86_09930</name>
</gene>
<comment type="caution">
    <text evidence="1">The sequence shown here is derived from an EMBL/GenBank/DDBJ whole genome shotgun (WGS) entry which is preliminary data.</text>
</comment>
<reference evidence="1 2" key="1">
    <citation type="submission" date="2021-05" db="EMBL/GenBank/DDBJ databases">
        <title>Ornithinibacillus massiliensis sp. nov.</title>
        <authorList>
            <person name="Iwaza R."/>
            <person name="Lagier J.-C."/>
            <person name="Raoult D."/>
        </authorList>
    </citation>
    <scope>NUCLEOTIDE SEQUENCE [LARGE SCALE GENOMIC DNA]</scope>
    <source>
        <strain evidence="1 2">Marseille-P3601</strain>
    </source>
</reference>
<dbReference type="Proteomes" id="UP000681870">
    <property type="component" value="Unassembled WGS sequence"/>
</dbReference>
<name>A0ABS5MDX2_9BACI</name>
<evidence type="ECO:0000313" key="2">
    <source>
        <dbReference type="Proteomes" id="UP000681870"/>
    </source>
</evidence>
<accession>A0ABS5MDX2</accession>
<organism evidence="1 2">
    <name type="scientific">Ornithinibacillus massiliensis</name>
    <dbReference type="NCBI Taxonomy" id="1944633"/>
    <lineage>
        <taxon>Bacteria</taxon>
        <taxon>Bacillati</taxon>
        <taxon>Bacillota</taxon>
        <taxon>Bacilli</taxon>
        <taxon>Bacillales</taxon>
        <taxon>Bacillaceae</taxon>
        <taxon>Ornithinibacillus</taxon>
    </lineage>
</organism>
<dbReference type="InterPro" id="IPR035945">
    <property type="entry name" value="YhaI-like_sf"/>
</dbReference>
<dbReference type="SUPFAM" id="SSF109915">
    <property type="entry name" value="Hypothetical protein YhaI"/>
    <property type="match status" value="1"/>
</dbReference>